<feature type="non-terminal residue" evidence="1">
    <location>
        <position position="1"/>
    </location>
</feature>
<reference evidence="1" key="1">
    <citation type="submission" date="2018-05" db="EMBL/GenBank/DDBJ databases">
        <title>Draft genome of Mucuna pruriens seed.</title>
        <authorList>
            <person name="Nnadi N.E."/>
            <person name="Vos R."/>
            <person name="Hasami M.H."/>
            <person name="Devisetty U.K."/>
            <person name="Aguiy J.C."/>
        </authorList>
    </citation>
    <scope>NUCLEOTIDE SEQUENCE [LARGE SCALE GENOMIC DNA]</scope>
    <source>
        <strain evidence="1">JCA_2017</strain>
    </source>
</reference>
<dbReference type="EMBL" id="QJKJ01010237">
    <property type="protein sequence ID" value="RDX74265.1"/>
    <property type="molecule type" value="Genomic_DNA"/>
</dbReference>
<dbReference type="AlphaFoldDB" id="A0A371F7L1"/>
<comment type="caution">
    <text evidence="1">The sequence shown here is derived from an EMBL/GenBank/DDBJ whole genome shotgun (WGS) entry which is preliminary data.</text>
</comment>
<gene>
    <name evidence="1" type="ORF">CR513_46010</name>
</gene>
<accession>A0A371F7L1</accession>
<evidence type="ECO:0000313" key="1">
    <source>
        <dbReference type="EMBL" id="RDX74265.1"/>
    </source>
</evidence>
<name>A0A371F7L1_MUCPR</name>
<organism evidence="1 2">
    <name type="scientific">Mucuna pruriens</name>
    <name type="common">Velvet bean</name>
    <name type="synonym">Dolichos pruriens</name>
    <dbReference type="NCBI Taxonomy" id="157652"/>
    <lineage>
        <taxon>Eukaryota</taxon>
        <taxon>Viridiplantae</taxon>
        <taxon>Streptophyta</taxon>
        <taxon>Embryophyta</taxon>
        <taxon>Tracheophyta</taxon>
        <taxon>Spermatophyta</taxon>
        <taxon>Magnoliopsida</taxon>
        <taxon>eudicotyledons</taxon>
        <taxon>Gunneridae</taxon>
        <taxon>Pentapetalae</taxon>
        <taxon>rosids</taxon>
        <taxon>fabids</taxon>
        <taxon>Fabales</taxon>
        <taxon>Fabaceae</taxon>
        <taxon>Papilionoideae</taxon>
        <taxon>50 kb inversion clade</taxon>
        <taxon>NPAAA clade</taxon>
        <taxon>indigoferoid/millettioid clade</taxon>
        <taxon>Phaseoleae</taxon>
        <taxon>Mucuna</taxon>
    </lineage>
</organism>
<feature type="non-terminal residue" evidence="1">
    <location>
        <position position="104"/>
    </location>
</feature>
<sequence length="104" mass="12288">LQKRLLQKIYRDTLIILYEVKSLHNRIFLKRRVYTLCMGKSALIMGQIKNLEILFALLTLNFNIAKNKHNLLDSYYQHIINITYNNAINCLSFDDVAEVILEEE</sequence>
<evidence type="ECO:0000313" key="2">
    <source>
        <dbReference type="Proteomes" id="UP000257109"/>
    </source>
</evidence>
<keyword evidence="2" id="KW-1185">Reference proteome</keyword>
<dbReference type="Proteomes" id="UP000257109">
    <property type="component" value="Unassembled WGS sequence"/>
</dbReference>
<proteinExistence type="predicted"/>
<dbReference type="OrthoDB" id="1422334at2759"/>
<protein>
    <submittedName>
        <fullName evidence="1">Uncharacterized protein</fullName>
    </submittedName>
</protein>